<organism evidence="1 2">
    <name type="scientific">Acrasis kona</name>
    <dbReference type="NCBI Taxonomy" id="1008807"/>
    <lineage>
        <taxon>Eukaryota</taxon>
        <taxon>Discoba</taxon>
        <taxon>Heterolobosea</taxon>
        <taxon>Tetramitia</taxon>
        <taxon>Eutetramitia</taxon>
        <taxon>Acrasidae</taxon>
        <taxon>Acrasis</taxon>
    </lineage>
</organism>
<dbReference type="EMBL" id="JAOPGA020000843">
    <property type="protein sequence ID" value="KAL0482376.1"/>
    <property type="molecule type" value="Genomic_DNA"/>
</dbReference>
<protein>
    <submittedName>
        <fullName evidence="1">Uncharacterized protein</fullName>
    </submittedName>
</protein>
<evidence type="ECO:0000313" key="1">
    <source>
        <dbReference type="EMBL" id="KAL0482376.1"/>
    </source>
</evidence>
<evidence type="ECO:0000313" key="2">
    <source>
        <dbReference type="Proteomes" id="UP001431209"/>
    </source>
</evidence>
<comment type="caution">
    <text evidence="1">The sequence shown here is derived from an EMBL/GenBank/DDBJ whole genome shotgun (WGS) entry which is preliminary data.</text>
</comment>
<dbReference type="AlphaFoldDB" id="A0AAW2Z0L9"/>
<proteinExistence type="predicted"/>
<dbReference type="Proteomes" id="UP001431209">
    <property type="component" value="Unassembled WGS sequence"/>
</dbReference>
<dbReference type="Gene3D" id="3.40.50.720">
    <property type="entry name" value="NAD(P)-binding Rossmann-like Domain"/>
    <property type="match status" value="1"/>
</dbReference>
<gene>
    <name evidence="1" type="ORF">AKO1_000690</name>
</gene>
<accession>A0AAW2Z0L9</accession>
<sequence length="270" mass="30697">MCSFCGKYTQHYGSNYLHAALKSPLNDALCYECYMMESERCLECGDLKGKNVLVIDASTRLGSHICKKLMNTGCRLIMMAYDEYSNKNLFELRLIVSDHTTTNQVEICSFSSQYDLLVHLNDMCLKYGKFDVVINYPDYIYEGGSNIGFFLNELDVLLQFIKQYDKSGKNKSYFINVANFGNKPCKCVGSYYNISYTKLKGNAYSELGIILNCIVCGYIVDYNTRDTIAPPNSIDNCVSKILHPVFNKLEIPGAVYQNYKQTTDVELVLQ</sequence>
<dbReference type="InterPro" id="IPR036291">
    <property type="entry name" value="NAD(P)-bd_dom_sf"/>
</dbReference>
<keyword evidence="2" id="KW-1185">Reference proteome</keyword>
<dbReference type="SUPFAM" id="SSF51735">
    <property type="entry name" value="NAD(P)-binding Rossmann-fold domains"/>
    <property type="match status" value="1"/>
</dbReference>
<reference evidence="1 2" key="1">
    <citation type="submission" date="2024-03" db="EMBL/GenBank/DDBJ databases">
        <title>The Acrasis kona genome and developmental transcriptomes reveal deep origins of eukaryotic multicellular pathways.</title>
        <authorList>
            <person name="Sheikh S."/>
            <person name="Fu C.-J."/>
            <person name="Brown M.W."/>
            <person name="Baldauf S.L."/>
        </authorList>
    </citation>
    <scope>NUCLEOTIDE SEQUENCE [LARGE SCALE GENOMIC DNA]</scope>
    <source>
        <strain evidence="1 2">ATCC MYA-3509</strain>
    </source>
</reference>
<name>A0AAW2Z0L9_9EUKA</name>